<name>A0AA37T6L6_9GAMM</name>
<comment type="caution">
    <text evidence="2">The sequence shown here is derived from an EMBL/GenBank/DDBJ whole genome shotgun (WGS) entry which is preliminary data.</text>
</comment>
<keyword evidence="1" id="KW-1133">Transmembrane helix</keyword>
<keyword evidence="1" id="KW-0812">Transmembrane</keyword>
<keyword evidence="1" id="KW-0472">Membrane</keyword>
<evidence type="ECO:0000313" key="3">
    <source>
        <dbReference type="Proteomes" id="UP001156870"/>
    </source>
</evidence>
<sequence>MDDFDRLATRLEARLVRIEDSLNMLVRIEERQANSDDAIKRSFERLDKLELRVQAVEVAHSKTDSQSLFNSKVAWTVLGAFLTIATTVIAFQLR</sequence>
<dbReference type="Proteomes" id="UP001156870">
    <property type="component" value="Unassembled WGS sequence"/>
</dbReference>
<keyword evidence="3" id="KW-1185">Reference proteome</keyword>
<evidence type="ECO:0000256" key="1">
    <source>
        <dbReference type="SAM" id="Phobius"/>
    </source>
</evidence>
<gene>
    <name evidence="2" type="ORF">GCM10007877_34680</name>
</gene>
<organism evidence="2 3">
    <name type="scientific">Marinibactrum halimedae</name>
    <dbReference type="NCBI Taxonomy" id="1444977"/>
    <lineage>
        <taxon>Bacteria</taxon>
        <taxon>Pseudomonadati</taxon>
        <taxon>Pseudomonadota</taxon>
        <taxon>Gammaproteobacteria</taxon>
        <taxon>Cellvibrionales</taxon>
        <taxon>Cellvibrionaceae</taxon>
        <taxon>Marinibactrum</taxon>
    </lineage>
</organism>
<accession>A0AA37T6L6</accession>
<proteinExistence type="predicted"/>
<dbReference type="EMBL" id="BSPD01000087">
    <property type="protein sequence ID" value="GLS27749.1"/>
    <property type="molecule type" value="Genomic_DNA"/>
</dbReference>
<reference evidence="2 3" key="1">
    <citation type="journal article" date="2014" name="Int. J. Syst. Evol. Microbiol.">
        <title>Complete genome sequence of Corynebacterium casei LMG S-19264T (=DSM 44701T), isolated from a smear-ripened cheese.</title>
        <authorList>
            <consortium name="US DOE Joint Genome Institute (JGI-PGF)"/>
            <person name="Walter F."/>
            <person name="Albersmeier A."/>
            <person name="Kalinowski J."/>
            <person name="Ruckert C."/>
        </authorList>
    </citation>
    <scope>NUCLEOTIDE SEQUENCE [LARGE SCALE GENOMIC DNA]</scope>
    <source>
        <strain evidence="2 3">NBRC 110095</strain>
    </source>
</reference>
<feature type="transmembrane region" description="Helical" evidence="1">
    <location>
        <begin position="73"/>
        <end position="93"/>
    </location>
</feature>
<dbReference type="AlphaFoldDB" id="A0AA37T6L6"/>
<protein>
    <submittedName>
        <fullName evidence="2">Uncharacterized protein</fullName>
    </submittedName>
</protein>
<evidence type="ECO:0000313" key="2">
    <source>
        <dbReference type="EMBL" id="GLS27749.1"/>
    </source>
</evidence>
<dbReference type="RefSeq" id="WP_232593495.1">
    <property type="nucleotide sequence ID" value="NZ_BSPD01000087.1"/>
</dbReference>